<dbReference type="Proteomes" id="UP000735302">
    <property type="component" value="Unassembled WGS sequence"/>
</dbReference>
<protein>
    <recommendedName>
        <fullName evidence="4">Zasp-like motif domain-containing protein</fullName>
    </recommendedName>
</protein>
<sequence>MSQKPTNRNTLGTSEAPFAYVKYTNNHRPRTLKPETNITHRTLHQAQAIPLNTRTYSAHFDSWSGTLDPQPLQGQLERTTEFSSSKTVYAQHHSDPSSNLFSYVPSKSNALSSTFGIRPVYPQSSSL</sequence>
<evidence type="ECO:0000313" key="2">
    <source>
        <dbReference type="EMBL" id="GFO48665.1"/>
    </source>
</evidence>
<feature type="compositionally biased region" description="Polar residues" evidence="1">
    <location>
        <begin position="78"/>
        <end position="88"/>
    </location>
</feature>
<keyword evidence="3" id="KW-1185">Reference proteome</keyword>
<organism evidence="2 3">
    <name type="scientific">Plakobranchus ocellatus</name>
    <dbReference type="NCBI Taxonomy" id="259542"/>
    <lineage>
        <taxon>Eukaryota</taxon>
        <taxon>Metazoa</taxon>
        <taxon>Spiralia</taxon>
        <taxon>Lophotrochozoa</taxon>
        <taxon>Mollusca</taxon>
        <taxon>Gastropoda</taxon>
        <taxon>Heterobranchia</taxon>
        <taxon>Euthyneura</taxon>
        <taxon>Panpulmonata</taxon>
        <taxon>Sacoglossa</taxon>
        <taxon>Placobranchoidea</taxon>
        <taxon>Plakobranchidae</taxon>
        <taxon>Plakobranchus</taxon>
    </lineage>
</organism>
<evidence type="ECO:0000256" key="1">
    <source>
        <dbReference type="SAM" id="MobiDB-lite"/>
    </source>
</evidence>
<comment type="caution">
    <text evidence="2">The sequence shown here is derived from an EMBL/GenBank/DDBJ whole genome shotgun (WGS) entry which is preliminary data.</text>
</comment>
<evidence type="ECO:0008006" key="4">
    <source>
        <dbReference type="Google" id="ProtNLM"/>
    </source>
</evidence>
<feature type="region of interest" description="Disordered" evidence="1">
    <location>
        <begin position="78"/>
        <end position="99"/>
    </location>
</feature>
<proteinExistence type="predicted"/>
<evidence type="ECO:0000313" key="3">
    <source>
        <dbReference type="Proteomes" id="UP000735302"/>
    </source>
</evidence>
<accession>A0AAV4DXC6</accession>
<reference evidence="2 3" key="1">
    <citation type="journal article" date="2021" name="Elife">
        <title>Chloroplast acquisition without the gene transfer in kleptoplastic sea slugs, Plakobranchus ocellatus.</title>
        <authorList>
            <person name="Maeda T."/>
            <person name="Takahashi S."/>
            <person name="Yoshida T."/>
            <person name="Shimamura S."/>
            <person name="Takaki Y."/>
            <person name="Nagai Y."/>
            <person name="Toyoda A."/>
            <person name="Suzuki Y."/>
            <person name="Arimoto A."/>
            <person name="Ishii H."/>
            <person name="Satoh N."/>
            <person name="Nishiyama T."/>
            <person name="Hasebe M."/>
            <person name="Maruyama T."/>
            <person name="Minagawa J."/>
            <person name="Obokata J."/>
            <person name="Shigenobu S."/>
        </authorList>
    </citation>
    <scope>NUCLEOTIDE SEQUENCE [LARGE SCALE GENOMIC DNA]</scope>
</reference>
<name>A0AAV4DXC6_9GAST</name>
<gene>
    <name evidence="2" type="ORF">PoB_007517000</name>
</gene>
<dbReference type="AlphaFoldDB" id="A0AAV4DXC6"/>
<dbReference type="EMBL" id="BLXT01008440">
    <property type="protein sequence ID" value="GFO48665.1"/>
    <property type="molecule type" value="Genomic_DNA"/>
</dbReference>